<dbReference type="GO" id="GO:0004828">
    <property type="term" value="F:serine-tRNA ligase activity"/>
    <property type="evidence" value="ECO:0007669"/>
    <property type="project" value="InterPro"/>
</dbReference>
<name>A0AAE1KTK8_PETCI</name>
<accession>A0AAE1KTK8</accession>
<dbReference type="PROSITE" id="PS50103">
    <property type="entry name" value="ZF_C3H1"/>
    <property type="match status" value="1"/>
</dbReference>
<evidence type="ECO:0000259" key="5">
    <source>
        <dbReference type="PROSITE" id="PS50103"/>
    </source>
</evidence>
<proteinExistence type="inferred from homology"/>
<feature type="compositionally biased region" description="Polar residues" evidence="4">
    <location>
        <begin position="84"/>
        <end position="107"/>
    </location>
</feature>
<dbReference type="EMBL" id="JAWQEG010001001">
    <property type="protein sequence ID" value="KAK3883253.1"/>
    <property type="molecule type" value="Genomic_DNA"/>
</dbReference>
<dbReference type="Proteomes" id="UP001286313">
    <property type="component" value="Unassembled WGS sequence"/>
</dbReference>
<feature type="compositionally biased region" description="Polar residues" evidence="4">
    <location>
        <begin position="1"/>
        <end position="14"/>
    </location>
</feature>
<dbReference type="InterPro" id="IPR002314">
    <property type="entry name" value="aa-tRNA-synt_IIb"/>
</dbReference>
<feature type="coiled-coil region" evidence="3">
    <location>
        <begin position="520"/>
        <end position="567"/>
    </location>
</feature>
<keyword evidence="2" id="KW-0479">Metal-binding</keyword>
<reference evidence="6" key="1">
    <citation type="submission" date="2023-10" db="EMBL/GenBank/DDBJ databases">
        <title>Genome assemblies of two species of porcelain crab, Petrolisthes cinctipes and Petrolisthes manimaculis (Anomura: Porcellanidae).</title>
        <authorList>
            <person name="Angst P."/>
        </authorList>
    </citation>
    <scope>NUCLEOTIDE SEQUENCE</scope>
    <source>
        <strain evidence="6">PB745_01</strain>
        <tissue evidence="6">Gill</tissue>
    </source>
</reference>
<dbReference type="GO" id="GO:0005524">
    <property type="term" value="F:ATP binding"/>
    <property type="evidence" value="ECO:0007669"/>
    <property type="project" value="InterPro"/>
</dbReference>
<dbReference type="Gene3D" id="3.30.930.10">
    <property type="entry name" value="Bira Bifunctional Protein, Domain 2"/>
    <property type="match status" value="1"/>
</dbReference>
<evidence type="ECO:0000313" key="7">
    <source>
        <dbReference type="Proteomes" id="UP001286313"/>
    </source>
</evidence>
<feature type="compositionally biased region" description="Basic and acidic residues" evidence="4">
    <location>
        <begin position="20"/>
        <end position="36"/>
    </location>
</feature>
<dbReference type="InterPro" id="IPR000571">
    <property type="entry name" value="Znf_CCCH"/>
</dbReference>
<evidence type="ECO:0000256" key="1">
    <source>
        <dbReference type="ARBA" id="ARBA00010728"/>
    </source>
</evidence>
<dbReference type="PANTHER" id="PTHR11778">
    <property type="entry name" value="SERYL-TRNA SYNTHETASE"/>
    <property type="match status" value="1"/>
</dbReference>
<keyword evidence="2" id="KW-0863">Zinc-finger</keyword>
<dbReference type="Pfam" id="PF00587">
    <property type="entry name" value="tRNA-synt_2b"/>
    <property type="match status" value="1"/>
</dbReference>
<comment type="caution">
    <text evidence="6">The sequence shown here is derived from an EMBL/GenBank/DDBJ whole genome shotgun (WGS) entry which is preliminary data.</text>
</comment>
<dbReference type="InterPro" id="IPR042103">
    <property type="entry name" value="SerRS_1_N_sf"/>
</dbReference>
<dbReference type="SUPFAM" id="SSF46589">
    <property type="entry name" value="tRNA-binding arm"/>
    <property type="match status" value="1"/>
</dbReference>
<dbReference type="GO" id="GO:0006434">
    <property type="term" value="P:seryl-tRNA aminoacylation"/>
    <property type="evidence" value="ECO:0007669"/>
    <property type="project" value="InterPro"/>
</dbReference>
<keyword evidence="7" id="KW-1185">Reference proteome</keyword>
<protein>
    <recommendedName>
        <fullName evidence="5">C3H1-type domain-containing protein</fullName>
    </recommendedName>
</protein>
<gene>
    <name evidence="6" type="ORF">Pcinc_012426</name>
</gene>
<feature type="region of interest" description="Disordered" evidence="4">
    <location>
        <begin position="1"/>
        <end position="119"/>
    </location>
</feature>
<feature type="region of interest" description="Disordered" evidence="4">
    <location>
        <begin position="205"/>
        <end position="262"/>
    </location>
</feature>
<feature type="compositionally biased region" description="Basic and acidic residues" evidence="4">
    <location>
        <begin position="49"/>
        <end position="58"/>
    </location>
</feature>
<feature type="compositionally biased region" description="Polar residues" evidence="4">
    <location>
        <begin position="59"/>
        <end position="68"/>
    </location>
</feature>
<comment type="similarity">
    <text evidence="1">Belongs to the class-II aminoacyl-tRNA synthetase family. Type-1 seryl-tRNA synthetase subfamily.</text>
</comment>
<dbReference type="InterPro" id="IPR045864">
    <property type="entry name" value="aa-tRNA-synth_II/BPL/LPL"/>
</dbReference>
<dbReference type="SUPFAM" id="SSF55681">
    <property type="entry name" value="Class II aaRS and biotin synthetases"/>
    <property type="match status" value="1"/>
</dbReference>
<dbReference type="InterPro" id="IPR002317">
    <property type="entry name" value="Ser-tRNA-ligase_type_1"/>
</dbReference>
<dbReference type="InterPro" id="IPR010978">
    <property type="entry name" value="tRNA-bd_arm"/>
</dbReference>
<keyword evidence="2" id="KW-0862">Zinc</keyword>
<feature type="compositionally biased region" description="Polar residues" evidence="4">
    <location>
        <begin position="209"/>
        <end position="220"/>
    </location>
</feature>
<feature type="zinc finger region" description="C3H1-type" evidence="2">
    <location>
        <begin position="126"/>
        <end position="156"/>
    </location>
</feature>
<organism evidence="6 7">
    <name type="scientific">Petrolisthes cinctipes</name>
    <name type="common">Flat porcelain crab</name>
    <dbReference type="NCBI Taxonomy" id="88211"/>
    <lineage>
        <taxon>Eukaryota</taxon>
        <taxon>Metazoa</taxon>
        <taxon>Ecdysozoa</taxon>
        <taxon>Arthropoda</taxon>
        <taxon>Crustacea</taxon>
        <taxon>Multicrustacea</taxon>
        <taxon>Malacostraca</taxon>
        <taxon>Eumalacostraca</taxon>
        <taxon>Eucarida</taxon>
        <taxon>Decapoda</taxon>
        <taxon>Pleocyemata</taxon>
        <taxon>Anomura</taxon>
        <taxon>Galatheoidea</taxon>
        <taxon>Porcellanidae</taxon>
        <taxon>Petrolisthes</taxon>
    </lineage>
</organism>
<dbReference type="Gene3D" id="1.10.287.40">
    <property type="entry name" value="Serine-tRNA synthetase, tRNA binding domain"/>
    <property type="match status" value="1"/>
</dbReference>
<sequence>MRQMITISHTNYSDFISELQENKEAEIEDQEARENQPKPIQHQTQEARNNQEEAEKTDSGTSNQPEQTPHQEKAAPNQVHVPVSDTQIQRKTSAAKVSQSVNTTKTDVANDKSEGAGTSAVITAKTSTRKICSFYRKNNCKYGRKDEGCNYNHPKVCPKLLQFGYDKARGCNLGNKCQNYHPKLCRHSVHNRTCSNKQCRFTHLRGTLRNASPNDTQAPKENSEGPQKKLSTTQENPAKKIDTDGRIQEPAPDPKTSTTTLPNWALHGQASNRANNGCNILENILTGNIQGLFPVNKPKIPYLTEFAEEKFILIALAESHINKWWHNRWEVLVKLKAVRTDKSPGPADGLHPRILKELAEELTLAQPITILGMGRWIRMPHFLRRFIRNRTKEMPYDFAQVSKRRLSFVYAFCMWNIFGFIAYKMLLRTDSEKENKNVSQGRHYMELLNLKNAQLYHVKGISSIQRIDTEKEADGVETSDEHKLENLSDLENNIALRGLSINVHETASKWTEWRTAMGLKVEIEEKRSVVTKALKALQKNPKQKDRAEELKEQGRKLRSEAKVVMEKIWDLEETVIIPLLQLPNILHHSTPSVDELLFSFLDKPTFTFSPKSHLELGKVSGEVEFLKNSPTSYYLKGHLALLELAFSDYFLSASRTHDFLTICNSDFVKAAVVEGSGVHCQERHAYNKLSSQEKREDPLHLVGGGSVPAFAAFITKQIVEKAEQLPQKFATSGRNYLPVGEEHQGLFGCRQRLVVDGFVMYIDKEGMDDKQNVDKLLMLLIQSYSKLGLHFRVVQYSGRSLSMAESAAFGVQMYSPYLDQYEEVGRITLCGNYISKRLWTLCKLEKKCAQFTSSIHIRFCNITGLLGLLMENSQTGHSAYVIPEYMQSLISEYLSH</sequence>
<evidence type="ECO:0000313" key="6">
    <source>
        <dbReference type="EMBL" id="KAK3883253.1"/>
    </source>
</evidence>
<dbReference type="GO" id="GO:0008270">
    <property type="term" value="F:zinc ion binding"/>
    <property type="evidence" value="ECO:0007669"/>
    <property type="project" value="UniProtKB-KW"/>
</dbReference>
<evidence type="ECO:0000256" key="4">
    <source>
        <dbReference type="SAM" id="MobiDB-lite"/>
    </source>
</evidence>
<dbReference type="AlphaFoldDB" id="A0AAE1KTK8"/>
<evidence type="ECO:0000256" key="3">
    <source>
        <dbReference type="SAM" id="Coils"/>
    </source>
</evidence>
<feature type="domain" description="C3H1-type" evidence="5">
    <location>
        <begin position="126"/>
        <end position="156"/>
    </location>
</feature>
<keyword evidence="3" id="KW-0175">Coiled coil</keyword>
<evidence type="ECO:0000256" key="2">
    <source>
        <dbReference type="PROSITE-ProRule" id="PRU00723"/>
    </source>
</evidence>
<feature type="compositionally biased region" description="Basic and acidic residues" evidence="4">
    <location>
        <begin position="237"/>
        <end position="247"/>
    </location>
</feature>